<evidence type="ECO:0000256" key="13">
    <source>
        <dbReference type="ARBA" id="ARBA00023172"/>
    </source>
</evidence>
<dbReference type="GO" id="GO:0071897">
    <property type="term" value="P:DNA biosynthetic process"/>
    <property type="evidence" value="ECO:0007669"/>
    <property type="project" value="InterPro"/>
</dbReference>
<dbReference type="GO" id="GO:0006303">
    <property type="term" value="P:double-strand break repair via nonhomologous end joining"/>
    <property type="evidence" value="ECO:0007669"/>
    <property type="project" value="TreeGrafter"/>
</dbReference>
<evidence type="ECO:0000256" key="2">
    <source>
        <dbReference type="ARBA" id="ARBA00004123"/>
    </source>
</evidence>
<dbReference type="InterPro" id="IPR036599">
    <property type="entry name" value="DNA_ligase_N_sf"/>
</dbReference>
<comment type="similarity">
    <text evidence="3 19">Belongs to the ATP-dependent DNA ligase family.</text>
</comment>
<keyword evidence="13" id="KW-0233">DNA recombination</keyword>
<keyword evidence="11" id="KW-0067">ATP-binding</keyword>
<dbReference type="EMBL" id="GBHO01001151">
    <property type="protein sequence ID" value="JAG42453.1"/>
    <property type="molecule type" value="Transcribed_RNA"/>
</dbReference>
<dbReference type="SUPFAM" id="SSF52113">
    <property type="entry name" value="BRCT domain"/>
    <property type="match status" value="1"/>
</dbReference>
<evidence type="ECO:0000256" key="14">
    <source>
        <dbReference type="ARBA" id="ARBA00023204"/>
    </source>
</evidence>
<dbReference type="Gene3D" id="3.30.470.30">
    <property type="entry name" value="DNA ligase/mRNA capping enzyme"/>
    <property type="match status" value="1"/>
</dbReference>
<evidence type="ECO:0000256" key="18">
    <source>
        <dbReference type="ARBA" id="ARBA00034003"/>
    </source>
</evidence>
<dbReference type="PANTHER" id="PTHR45997:SF1">
    <property type="entry name" value="DNA LIGASE 4"/>
    <property type="match status" value="1"/>
</dbReference>
<evidence type="ECO:0000256" key="17">
    <source>
        <dbReference type="ARBA" id="ARBA00031942"/>
    </source>
</evidence>
<keyword evidence="14" id="KW-0234">DNA repair</keyword>
<evidence type="ECO:0000256" key="7">
    <source>
        <dbReference type="ARBA" id="ARBA00022723"/>
    </source>
</evidence>
<accession>A0A0A9ZG36</accession>
<evidence type="ECO:0000313" key="22">
    <source>
        <dbReference type="EMBL" id="JAG42453.1"/>
    </source>
</evidence>
<dbReference type="PROSITE" id="PS50172">
    <property type="entry name" value="BRCT"/>
    <property type="match status" value="1"/>
</dbReference>
<evidence type="ECO:0000256" key="6">
    <source>
        <dbReference type="ARBA" id="ARBA00022598"/>
    </source>
</evidence>
<evidence type="ECO:0000256" key="16">
    <source>
        <dbReference type="ARBA" id="ARBA00030676"/>
    </source>
</evidence>
<dbReference type="EC" id="6.5.1.1" evidence="4"/>
<reference evidence="22" key="2">
    <citation type="submission" date="2014-07" db="EMBL/GenBank/DDBJ databases">
        <authorList>
            <person name="Hull J."/>
        </authorList>
    </citation>
    <scope>NUCLEOTIDE SEQUENCE</scope>
</reference>
<dbReference type="AlphaFoldDB" id="A0A0A9ZG36"/>
<dbReference type="NCBIfam" id="TIGR00574">
    <property type="entry name" value="dnl1"/>
    <property type="match status" value="1"/>
</dbReference>
<comment type="catalytic activity">
    <reaction evidence="18">
        <text>ATP + (deoxyribonucleotide)n-3'-hydroxyl + 5'-phospho-(deoxyribonucleotide)m = (deoxyribonucleotide)n+m + AMP + diphosphate.</text>
        <dbReference type="EC" id="6.5.1.1"/>
    </reaction>
</comment>
<name>A0A0A9ZG36_LYGHE</name>
<dbReference type="EMBL" id="GBHO01001150">
    <property type="protein sequence ID" value="JAG42454.1"/>
    <property type="molecule type" value="Transcribed_RNA"/>
</dbReference>
<dbReference type="GO" id="GO:0003677">
    <property type="term" value="F:DNA binding"/>
    <property type="evidence" value="ECO:0007669"/>
    <property type="project" value="InterPro"/>
</dbReference>
<dbReference type="InterPro" id="IPR044125">
    <property type="entry name" value="Adenylation_DNA_ligase_IV"/>
</dbReference>
<evidence type="ECO:0000256" key="9">
    <source>
        <dbReference type="ARBA" id="ARBA00022741"/>
    </source>
</evidence>
<evidence type="ECO:0000256" key="8">
    <source>
        <dbReference type="ARBA" id="ARBA00022737"/>
    </source>
</evidence>
<feature type="domain" description="ATP-dependent DNA ligase family profile" evidence="20">
    <location>
        <begin position="344"/>
        <end position="473"/>
    </location>
</feature>
<dbReference type="Gene3D" id="3.40.50.10190">
    <property type="entry name" value="BRCT domain"/>
    <property type="match status" value="1"/>
</dbReference>
<evidence type="ECO:0000256" key="12">
    <source>
        <dbReference type="ARBA" id="ARBA00022842"/>
    </source>
</evidence>
<dbReference type="GO" id="GO:0003910">
    <property type="term" value="F:DNA ligase (ATP) activity"/>
    <property type="evidence" value="ECO:0007669"/>
    <property type="project" value="UniProtKB-EC"/>
</dbReference>
<keyword evidence="10" id="KW-0227">DNA damage</keyword>
<dbReference type="GO" id="GO:0006310">
    <property type="term" value="P:DNA recombination"/>
    <property type="evidence" value="ECO:0007669"/>
    <property type="project" value="UniProtKB-KW"/>
</dbReference>
<proteinExistence type="inferred from homology"/>
<keyword evidence="7" id="KW-0479">Metal-binding</keyword>
<dbReference type="InterPro" id="IPR036420">
    <property type="entry name" value="BRCT_dom_sf"/>
</dbReference>
<evidence type="ECO:0000256" key="19">
    <source>
        <dbReference type="RuleBase" id="RU004196"/>
    </source>
</evidence>
<keyword evidence="6 22" id="KW-0436">Ligase</keyword>
<dbReference type="InterPro" id="IPR012340">
    <property type="entry name" value="NA-bd_OB-fold"/>
</dbReference>
<evidence type="ECO:0000259" key="21">
    <source>
        <dbReference type="PROSITE" id="PS50172"/>
    </source>
</evidence>
<dbReference type="Pfam" id="PF04675">
    <property type="entry name" value="DNA_ligase_A_N"/>
    <property type="match status" value="1"/>
</dbReference>
<feature type="domain" description="BRCT" evidence="21">
    <location>
        <begin position="630"/>
        <end position="719"/>
    </location>
</feature>
<dbReference type="InterPro" id="IPR012310">
    <property type="entry name" value="DNA_ligase_ATP-dep_cent"/>
</dbReference>
<evidence type="ECO:0000256" key="15">
    <source>
        <dbReference type="ARBA" id="ARBA00023242"/>
    </source>
</evidence>
<protein>
    <recommendedName>
        <fullName evidence="5">DNA ligase 4</fullName>
        <ecNumber evidence="4">6.5.1.1</ecNumber>
    </recommendedName>
    <alternativeName>
        <fullName evidence="17">DNA ligase IV</fullName>
    </alternativeName>
    <alternativeName>
        <fullName evidence="16">Polydeoxyribonucleotide synthase [ATP] 4</fullName>
    </alternativeName>
</protein>
<dbReference type="SUPFAM" id="SSF117018">
    <property type="entry name" value="ATP-dependent DNA ligase DNA-binding domain"/>
    <property type="match status" value="1"/>
</dbReference>
<evidence type="ECO:0000256" key="3">
    <source>
        <dbReference type="ARBA" id="ARBA00007572"/>
    </source>
</evidence>
<dbReference type="GO" id="GO:0046872">
    <property type="term" value="F:metal ion binding"/>
    <property type="evidence" value="ECO:0007669"/>
    <property type="project" value="UniProtKB-KW"/>
</dbReference>
<dbReference type="CDD" id="cd07903">
    <property type="entry name" value="Adenylation_DNA_ligase_IV"/>
    <property type="match status" value="1"/>
</dbReference>
<dbReference type="SUPFAM" id="SSF50249">
    <property type="entry name" value="Nucleic acid-binding proteins"/>
    <property type="match status" value="1"/>
</dbReference>
<keyword evidence="15" id="KW-0539">Nucleus</keyword>
<organism evidence="22">
    <name type="scientific">Lygus hesperus</name>
    <name type="common">Western plant bug</name>
    <dbReference type="NCBI Taxonomy" id="30085"/>
    <lineage>
        <taxon>Eukaryota</taxon>
        <taxon>Metazoa</taxon>
        <taxon>Ecdysozoa</taxon>
        <taxon>Arthropoda</taxon>
        <taxon>Hexapoda</taxon>
        <taxon>Insecta</taxon>
        <taxon>Pterygota</taxon>
        <taxon>Neoptera</taxon>
        <taxon>Paraneoptera</taxon>
        <taxon>Hemiptera</taxon>
        <taxon>Heteroptera</taxon>
        <taxon>Panheteroptera</taxon>
        <taxon>Cimicomorpha</taxon>
        <taxon>Miridae</taxon>
        <taxon>Mirini</taxon>
        <taxon>Lygus</taxon>
    </lineage>
</organism>
<dbReference type="GO" id="GO:0032807">
    <property type="term" value="C:DNA ligase IV complex"/>
    <property type="evidence" value="ECO:0007669"/>
    <property type="project" value="TreeGrafter"/>
</dbReference>
<evidence type="ECO:0000256" key="4">
    <source>
        <dbReference type="ARBA" id="ARBA00012727"/>
    </source>
</evidence>
<dbReference type="SUPFAM" id="SSF56091">
    <property type="entry name" value="DNA ligase/mRNA capping enzyme, catalytic domain"/>
    <property type="match status" value="1"/>
</dbReference>
<evidence type="ECO:0000256" key="11">
    <source>
        <dbReference type="ARBA" id="ARBA00022840"/>
    </source>
</evidence>
<dbReference type="InterPro" id="IPR029710">
    <property type="entry name" value="LIG4"/>
</dbReference>
<dbReference type="PROSITE" id="PS00333">
    <property type="entry name" value="DNA_LIGASE_A2"/>
    <property type="match status" value="1"/>
</dbReference>
<dbReference type="InterPro" id="IPR012308">
    <property type="entry name" value="DNA_ligase_ATP-dep_N"/>
</dbReference>
<dbReference type="GO" id="GO:0005958">
    <property type="term" value="C:DNA-dependent protein kinase-DNA ligase 4 complex"/>
    <property type="evidence" value="ECO:0007669"/>
    <property type="project" value="TreeGrafter"/>
</dbReference>
<dbReference type="PROSITE" id="PS50160">
    <property type="entry name" value="DNA_LIGASE_A3"/>
    <property type="match status" value="1"/>
</dbReference>
<evidence type="ECO:0000256" key="5">
    <source>
        <dbReference type="ARBA" id="ARBA00022073"/>
    </source>
</evidence>
<dbReference type="SMART" id="SM00292">
    <property type="entry name" value="BRCT"/>
    <property type="match status" value="1"/>
</dbReference>
<dbReference type="InterPro" id="IPR000977">
    <property type="entry name" value="DNA_ligase_ATP-dep"/>
</dbReference>
<reference evidence="22" key="1">
    <citation type="journal article" date="2014" name="PLoS ONE">
        <title>Transcriptome-Based Identification of ABC Transporters in the Western Tarnished Plant Bug Lygus hesperus.</title>
        <authorList>
            <person name="Hull J.J."/>
            <person name="Chaney K."/>
            <person name="Geib S.M."/>
            <person name="Fabrick J.A."/>
            <person name="Brent C.S."/>
            <person name="Walsh D."/>
            <person name="Lavine L.C."/>
        </authorList>
    </citation>
    <scope>NUCLEOTIDE SEQUENCE</scope>
</reference>
<keyword evidence="9" id="KW-0547">Nucleotide-binding</keyword>
<dbReference type="CDD" id="cd07968">
    <property type="entry name" value="OBF_DNA_ligase_IV"/>
    <property type="match status" value="1"/>
</dbReference>
<gene>
    <name evidence="22" type="primary">Lig4_0</name>
    <name evidence="23" type="synonym">Lig4_1</name>
    <name evidence="23" type="ORF">CM83_31070</name>
    <name evidence="22" type="ORF">CM83_31074</name>
</gene>
<evidence type="ECO:0000256" key="10">
    <source>
        <dbReference type="ARBA" id="ARBA00022763"/>
    </source>
</evidence>
<dbReference type="InterPro" id="IPR012309">
    <property type="entry name" value="DNA_ligase_ATP-dep_C"/>
</dbReference>
<comment type="cofactor">
    <cofactor evidence="1">
        <name>Mg(2+)</name>
        <dbReference type="ChEBI" id="CHEBI:18420"/>
    </cofactor>
</comment>
<dbReference type="PANTHER" id="PTHR45997">
    <property type="entry name" value="DNA LIGASE 4"/>
    <property type="match status" value="1"/>
</dbReference>
<dbReference type="Pfam" id="PF04679">
    <property type="entry name" value="DNA_ligase_A_C"/>
    <property type="match status" value="1"/>
</dbReference>
<dbReference type="Gene3D" id="2.40.50.140">
    <property type="entry name" value="Nucleic acid-binding proteins"/>
    <property type="match status" value="1"/>
</dbReference>
<evidence type="ECO:0000256" key="1">
    <source>
        <dbReference type="ARBA" id="ARBA00001946"/>
    </source>
</evidence>
<dbReference type="Gene3D" id="1.10.3260.10">
    <property type="entry name" value="DNA ligase, ATP-dependent, N-terminal domain"/>
    <property type="match status" value="1"/>
</dbReference>
<evidence type="ECO:0000313" key="23">
    <source>
        <dbReference type="EMBL" id="JAG42454.1"/>
    </source>
</evidence>
<dbReference type="GO" id="GO:0006297">
    <property type="term" value="P:nucleotide-excision repair, DNA gap filling"/>
    <property type="evidence" value="ECO:0007669"/>
    <property type="project" value="TreeGrafter"/>
</dbReference>
<dbReference type="InterPro" id="IPR001357">
    <property type="entry name" value="BRCT_dom"/>
</dbReference>
<dbReference type="GO" id="GO:0005524">
    <property type="term" value="F:ATP binding"/>
    <property type="evidence" value="ECO:0007669"/>
    <property type="project" value="UniProtKB-KW"/>
</dbReference>
<keyword evidence="12" id="KW-0460">Magnesium</keyword>
<evidence type="ECO:0000259" key="20">
    <source>
        <dbReference type="PROSITE" id="PS50160"/>
    </source>
</evidence>
<sequence length="756" mass="86267">MEGYFSKLSFNLFCEVCERIIVKKDKKKKFDILRAFINYHRNKCDGDNFHSLMRLFLPKLERERGPYGIKEYNLARTYIRILHLPKEGHDAQRLIHYTAPSSVKSSDVIGDFAEVAYWILRNKCGQSTNITVGEINDNLDLIAVKHASQDPRAVDDILTELLRKMSADEQKWFLRVILKDMHLGLSNKQILYIFHPDSTEVFDLSNSLLKVCTMLNDPSVRLHEIEISLFEPFRPMLSERTDARKFNFTDTLIIETKYDGERFQLHFSNNKFKYFSRNGYEYTQTFGEDEFSGYFSRLIRNQFSPSLTSVILDGEMMGWNTKRSHIVTKAANIDVKTLKVGNIVQPCFFPFDVLYFNGEVLTNKPLIERKEVLNKSFVDLEGSIMKADYSTVSSNEDIIDAINAAIDRSEEGIILKKMDSVYKPNSRSSGWYKIKPEYTEGGLVDLDLLILGGYYGQGKQKGKVSHFMMGLAAPTENGLHPSQFESLCRVGSGYTVPELEELSNKLESEWQKLRPGAIPSTHLLSKEKPDVWISPEKSCILQIKATEVVDSSVYHCGSTLKFVRVERIRYDKPWYDCLTTSEFQNIKQAYKGKLTSGHIQSLPGKIHSQRKKETIESLVGNNKLVGPVESVSNVLESKEFYVVSGFSNTSKEDIEKLIIKNGGVIKNIPGSTTFCLIAGDINRRVKNFCESGKHTVAHFTWLQDCLEKKKLVPWTPQSLAGTTLMGKSNLSHCYDKYGDSYIEPVNENAWKSFLIG</sequence>
<dbReference type="InterPro" id="IPR016059">
    <property type="entry name" value="DNA_ligase_ATP-dep_CS"/>
</dbReference>
<dbReference type="Pfam" id="PF01068">
    <property type="entry name" value="DNA_ligase_A_M"/>
    <property type="match status" value="1"/>
</dbReference>
<comment type="subcellular location">
    <subcellularLocation>
        <location evidence="2">Nucleus</location>
    </subcellularLocation>
</comment>
<dbReference type="Pfam" id="PF00533">
    <property type="entry name" value="BRCT"/>
    <property type="match status" value="1"/>
</dbReference>
<keyword evidence="8" id="KW-0677">Repeat</keyword>